<dbReference type="EMBL" id="RKST01000018">
    <property type="protein sequence ID" value="RUM96574.1"/>
    <property type="molecule type" value="Genomic_DNA"/>
</dbReference>
<dbReference type="OrthoDB" id="9811153at2"/>
<evidence type="ECO:0000313" key="3">
    <source>
        <dbReference type="Proteomes" id="UP000281647"/>
    </source>
</evidence>
<gene>
    <name evidence="2" type="ORF">EET67_17615</name>
</gene>
<keyword evidence="3" id="KW-1185">Reference proteome</keyword>
<evidence type="ECO:0000259" key="1">
    <source>
        <dbReference type="Pfam" id="PF07883"/>
    </source>
</evidence>
<dbReference type="InterPro" id="IPR011051">
    <property type="entry name" value="RmlC_Cupin_sf"/>
</dbReference>
<dbReference type="CDD" id="cd02238">
    <property type="entry name" value="cupin_KdgF"/>
    <property type="match status" value="1"/>
</dbReference>
<sequence>MTLPPNQDRKDEAVNIHSIDWDAIEWTPVRQGVERKAFSGAGATVALHRLHPGHEPKPHSHVNEQIVYILAGTVDFHIGDEVVRLSAGGLAVVPPNVMHHAEVVGDEPVLNLDVFTPARPEYA</sequence>
<dbReference type="PANTHER" id="PTHR40112:SF1">
    <property type="entry name" value="H2HPP ISOMERASE"/>
    <property type="match status" value="1"/>
</dbReference>
<protein>
    <submittedName>
        <fullName evidence="2">Cupin domain-containing protein</fullName>
    </submittedName>
</protein>
<proteinExistence type="predicted"/>
<dbReference type="Proteomes" id="UP000281647">
    <property type="component" value="Unassembled WGS sequence"/>
</dbReference>
<accession>A0A432V2Z0</accession>
<dbReference type="SUPFAM" id="SSF51182">
    <property type="entry name" value="RmlC-like cupins"/>
    <property type="match status" value="1"/>
</dbReference>
<comment type="caution">
    <text evidence="2">The sequence shown here is derived from an EMBL/GenBank/DDBJ whole genome shotgun (WGS) entry which is preliminary data.</text>
</comment>
<dbReference type="PANTHER" id="PTHR40112">
    <property type="entry name" value="H2HPP ISOMERASE"/>
    <property type="match status" value="1"/>
</dbReference>
<dbReference type="InterPro" id="IPR052535">
    <property type="entry name" value="Bacilysin_H2HPP_isomerase"/>
</dbReference>
<name>A0A432V2Z0_9HYPH</name>
<dbReference type="InterPro" id="IPR013096">
    <property type="entry name" value="Cupin_2"/>
</dbReference>
<reference evidence="2 3" key="1">
    <citation type="submission" date="2018-11" db="EMBL/GenBank/DDBJ databases">
        <title>Pseudaminobacter arsenicus sp. nov., an arsenic-resistant bacterium isolated from arsenic-rich aquifers.</title>
        <authorList>
            <person name="Mu Y."/>
        </authorList>
    </citation>
    <scope>NUCLEOTIDE SEQUENCE [LARGE SCALE GENOMIC DNA]</scope>
    <source>
        <strain evidence="2 3">CB3</strain>
    </source>
</reference>
<dbReference type="InterPro" id="IPR014710">
    <property type="entry name" value="RmlC-like_jellyroll"/>
</dbReference>
<dbReference type="Pfam" id="PF07883">
    <property type="entry name" value="Cupin_2"/>
    <property type="match status" value="1"/>
</dbReference>
<feature type="domain" description="Cupin type-2" evidence="1">
    <location>
        <begin position="47"/>
        <end position="115"/>
    </location>
</feature>
<dbReference type="AlphaFoldDB" id="A0A432V2Z0"/>
<dbReference type="Gene3D" id="2.60.120.10">
    <property type="entry name" value="Jelly Rolls"/>
    <property type="match status" value="1"/>
</dbReference>
<evidence type="ECO:0000313" key="2">
    <source>
        <dbReference type="EMBL" id="RUM96574.1"/>
    </source>
</evidence>
<organism evidence="2 3">
    <name type="scientific">Borborobacter arsenicus</name>
    <dbReference type="NCBI Taxonomy" id="1851146"/>
    <lineage>
        <taxon>Bacteria</taxon>
        <taxon>Pseudomonadati</taxon>
        <taxon>Pseudomonadota</taxon>
        <taxon>Alphaproteobacteria</taxon>
        <taxon>Hyphomicrobiales</taxon>
        <taxon>Phyllobacteriaceae</taxon>
        <taxon>Borborobacter</taxon>
    </lineage>
</organism>